<dbReference type="GO" id="GO:0007041">
    <property type="term" value="P:lysosomal transport"/>
    <property type="evidence" value="ECO:0007669"/>
    <property type="project" value="TreeGrafter"/>
</dbReference>
<dbReference type="STRING" id="947166.A0A1D1V8L4"/>
<keyword evidence="6" id="KW-0333">Golgi apparatus</keyword>
<gene>
    <name evidence="10" type="primary">RvY_07531-1</name>
    <name evidence="10" type="synonym">RvY_07531.1</name>
    <name evidence="10" type="ORF">RvY_07531</name>
</gene>
<organism evidence="10 11">
    <name type="scientific">Ramazzottius varieornatus</name>
    <name type="common">Water bear</name>
    <name type="synonym">Tardigrade</name>
    <dbReference type="NCBI Taxonomy" id="947166"/>
    <lineage>
        <taxon>Eukaryota</taxon>
        <taxon>Metazoa</taxon>
        <taxon>Ecdysozoa</taxon>
        <taxon>Tardigrada</taxon>
        <taxon>Eutardigrada</taxon>
        <taxon>Parachela</taxon>
        <taxon>Hypsibioidea</taxon>
        <taxon>Ramazzottiidae</taxon>
        <taxon>Ramazzottius</taxon>
    </lineage>
</organism>
<evidence type="ECO:0000256" key="2">
    <source>
        <dbReference type="ARBA" id="ARBA00008180"/>
    </source>
</evidence>
<evidence type="ECO:0000256" key="6">
    <source>
        <dbReference type="ARBA" id="ARBA00023034"/>
    </source>
</evidence>
<dbReference type="InterPro" id="IPR048319">
    <property type="entry name" value="Vps52_CC"/>
</dbReference>
<feature type="domain" description="Vps52 C-terminal" evidence="9">
    <location>
        <begin position="302"/>
        <end position="614"/>
    </location>
</feature>
<dbReference type="PANTHER" id="PTHR14190:SF7">
    <property type="entry name" value="VACUOLAR PROTEIN SORTING-ASSOCIATED PROTEIN 52 HOMOLOG"/>
    <property type="match status" value="1"/>
</dbReference>
<dbReference type="OrthoDB" id="19482at2759"/>
<dbReference type="GO" id="GO:0006896">
    <property type="term" value="P:Golgi to vacuole transport"/>
    <property type="evidence" value="ECO:0007669"/>
    <property type="project" value="TreeGrafter"/>
</dbReference>
<evidence type="ECO:0000256" key="7">
    <source>
        <dbReference type="SAM" id="MobiDB-lite"/>
    </source>
</evidence>
<dbReference type="GO" id="GO:0019905">
    <property type="term" value="F:syntaxin binding"/>
    <property type="evidence" value="ECO:0007669"/>
    <property type="project" value="TreeGrafter"/>
</dbReference>
<proteinExistence type="inferred from homology"/>
<evidence type="ECO:0000313" key="11">
    <source>
        <dbReference type="Proteomes" id="UP000186922"/>
    </source>
</evidence>
<comment type="subcellular location">
    <subcellularLocation>
        <location evidence="1">Golgi apparatus</location>
        <location evidence="1">trans-Golgi network</location>
    </subcellularLocation>
</comment>
<evidence type="ECO:0000256" key="3">
    <source>
        <dbReference type="ARBA" id="ARBA00017083"/>
    </source>
</evidence>
<dbReference type="PANTHER" id="PTHR14190">
    <property type="entry name" value="SUPPRESSOR OF ACTIN MUTATIONS 2/VACUOLAR PROTEIN SORTING 52"/>
    <property type="match status" value="1"/>
</dbReference>
<sequence>MDIQSKPGVDPHPDPSIDVDTFTRTKAGNSKDILLDETTGRRLSDITDGRPEDDFDKQLFYDLSIFDDVDSKMKENLDNELVKTALDQGIDMRDYVADVEAELKRVEDFALNDYIAEAANIASLHYQIKSCDSALGLIEDMLTSFKTNLGNISTEIRWLQQQSANMSVKLKNRQAVRSELSQYINELAVPESMIRCIVESSVTDQAFVEQLHELNHKIGFAKQQAFQDARSAQDVRDVLLKLRVKATAKIRDYLLQKIQQFKKPMTNYQMAQNAMLKFRFFYEFLLNTEREIAREAKDSYLETTSKIFYSYFKHYWSRLIKLQLEDLPTKDDLIGVDESAKRGLFFSTVQPKIRAPVFSLGERAMILLPVNLEGAVIVPHTSSQSNQRYPFEVLFRSMHWALVDNASREYLFIIDFFMLSGQAAQDLFNEIWGKTMLVLLKNLEEFVVTSYDSIGLYLCLQITQKYRELLDKRGVTALEPYFEAVTQIVLPRLEYVLDLNVQSLRAADPSAFKITSQPHYITRRYAELLAAVLVLKNQGPDYPKVTASIRQLQMEMDSLIMRMAAEFSDRKFQLIFMINNYDTIWTVVQEHTQEDSREMETLRGTLAQRVNDFVEQLLWPYFGPMIEFIKHSEAAMERNLADTIKADEKKIGSLVRSFNTNWKKAMDEINAEIMRTFSNFKQGTSILQTALTHLVQYYHRLHKILSLPQFKNLSVRGELINLHHLMVEVKKYKTTF</sequence>
<evidence type="ECO:0000259" key="9">
    <source>
        <dbReference type="Pfam" id="PF20655"/>
    </source>
</evidence>
<dbReference type="GO" id="GO:0015031">
    <property type="term" value="P:protein transport"/>
    <property type="evidence" value="ECO:0007669"/>
    <property type="project" value="UniProtKB-KW"/>
</dbReference>
<dbReference type="AlphaFoldDB" id="A0A1D1V8L4"/>
<name>A0A1D1V8L4_RAMVA</name>
<accession>A0A1D1V8L4</accession>
<dbReference type="GO" id="GO:0000938">
    <property type="term" value="C:GARP complex"/>
    <property type="evidence" value="ECO:0007669"/>
    <property type="project" value="TreeGrafter"/>
</dbReference>
<dbReference type="GO" id="GO:0032456">
    <property type="term" value="P:endocytic recycling"/>
    <property type="evidence" value="ECO:0007669"/>
    <property type="project" value="TreeGrafter"/>
</dbReference>
<feature type="domain" description="Vps52 coiled-coil" evidence="8">
    <location>
        <begin position="113"/>
        <end position="285"/>
    </location>
</feature>
<dbReference type="GO" id="GO:0042147">
    <property type="term" value="P:retrograde transport, endosome to Golgi"/>
    <property type="evidence" value="ECO:0007669"/>
    <property type="project" value="TreeGrafter"/>
</dbReference>
<dbReference type="EMBL" id="BDGG01000003">
    <property type="protein sequence ID" value="GAU96027.1"/>
    <property type="molecule type" value="Genomic_DNA"/>
</dbReference>
<dbReference type="Proteomes" id="UP000186922">
    <property type="component" value="Unassembled WGS sequence"/>
</dbReference>
<feature type="region of interest" description="Disordered" evidence="7">
    <location>
        <begin position="1"/>
        <end position="23"/>
    </location>
</feature>
<dbReference type="Pfam" id="PF04129">
    <property type="entry name" value="Vps52_CC"/>
    <property type="match status" value="1"/>
</dbReference>
<keyword evidence="4" id="KW-0813">Transport</keyword>
<keyword evidence="5" id="KW-0653">Protein transport</keyword>
<evidence type="ECO:0000313" key="10">
    <source>
        <dbReference type="EMBL" id="GAU96027.1"/>
    </source>
</evidence>
<comment type="similarity">
    <text evidence="2">Belongs to the VPS52 family.</text>
</comment>
<evidence type="ECO:0000256" key="4">
    <source>
        <dbReference type="ARBA" id="ARBA00022448"/>
    </source>
</evidence>
<protein>
    <recommendedName>
        <fullName evidence="3">Vacuolar protein sorting-associated protein 52 homolog</fullName>
    </recommendedName>
</protein>
<comment type="caution">
    <text evidence="10">The sequence shown here is derived from an EMBL/GenBank/DDBJ whole genome shotgun (WGS) entry which is preliminary data.</text>
</comment>
<dbReference type="Pfam" id="PF20655">
    <property type="entry name" value="Vps52_C"/>
    <property type="match status" value="1"/>
</dbReference>
<reference evidence="10 11" key="1">
    <citation type="journal article" date="2016" name="Nat. Commun.">
        <title>Extremotolerant tardigrade genome and improved radiotolerance of human cultured cells by tardigrade-unique protein.</title>
        <authorList>
            <person name="Hashimoto T."/>
            <person name="Horikawa D.D."/>
            <person name="Saito Y."/>
            <person name="Kuwahara H."/>
            <person name="Kozuka-Hata H."/>
            <person name="Shin-I T."/>
            <person name="Minakuchi Y."/>
            <person name="Ohishi K."/>
            <person name="Motoyama A."/>
            <person name="Aizu T."/>
            <person name="Enomoto A."/>
            <person name="Kondo K."/>
            <person name="Tanaka S."/>
            <person name="Hara Y."/>
            <person name="Koshikawa S."/>
            <person name="Sagara H."/>
            <person name="Miura T."/>
            <person name="Yokobori S."/>
            <person name="Miyagawa K."/>
            <person name="Suzuki Y."/>
            <person name="Kubo T."/>
            <person name="Oyama M."/>
            <person name="Kohara Y."/>
            <person name="Fujiyama A."/>
            <person name="Arakawa K."/>
            <person name="Katayama T."/>
            <person name="Toyoda A."/>
            <person name="Kunieda T."/>
        </authorList>
    </citation>
    <scope>NUCLEOTIDE SEQUENCE [LARGE SCALE GENOMIC DNA]</scope>
    <source>
        <strain evidence="10 11">YOKOZUNA-1</strain>
    </source>
</reference>
<evidence type="ECO:0000256" key="5">
    <source>
        <dbReference type="ARBA" id="ARBA00022927"/>
    </source>
</evidence>
<dbReference type="InterPro" id="IPR007258">
    <property type="entry name" value="Vps52"/>
</dbReference>
<evidence type="ECO:0000256" key="1">
    <source>
        <dbReference type="ARBA" id="ARBA00004601"/>
    </source>
</evidence>
<dbReference type="InterPro" id="IPR048361">
    <property type="entry name" value="Vps52_C"/>
</dbReference>
<dbReference type="GO" id="GO:0005829">
    <property type="term" value="C:cytosol"/>
    <property type="evidence" value="ECO:0007669"/>
    <property type="project" value="GOC"/>
</dbReference>
<keyword evidence="11" id="KW-1185">Reference proteome</keyword>
<evidence type="ECO:0000259" key="8">
    <source>
        <dbReference type="Pfam" id="PF04129"/>
    </source>
</evidence>